<sequence>MHVIRVTTTDSKLLFTAESAAAGVRVVHKDAWRRSHRTTVVHGQSTQRHGAGSCRLWLDMGHLLPWYATQIWGAGGSCMKNFVLSAPQRAASAFTRRTVLGNFNSACNASFVQLILTFGDDNLQVDGFRLRALRKEGLPLFAGMPIPLEFTRAAVTPPRAVIVQQLFRVVNDYEAELLVMCSTALRSASHDTSKPANPIQGPEIV</sequence>
<dbReference type="Proteomes" id="UP000813461">
    <property type="component" value="Unassembled WGS sequence"/>
</dbReference>
<comment type="caution">
    <text evidence="1">The sequence shown here is derived from an EMBL/GenBank/DDBJ whole genome shotgun (WGS) entry which is preliminary data.</text>
</comment>
<dbReference type="EMBL" id="JAGMVJ010000002">
    <property type="protein sequence ID" value="KAH7093246.1"/>
    <property type="molecule type" value="Genomic_DNA"/>
</dbReference>
<protein>
    <submittedName>
        <fullName evidence="1">Uncharacterized protein</fullName>
    </submittedName>
</protein>
<name>A0A8K0RHU9_9PLEO</name>
<reference evidence="1" key="1">
    <citation type="journal article" date="2021" name="Nat. Commun.">
        <title>Genetic determinants of endophytism in the Arabidopsis root mycobiome.</title>
        <authorList>
            <person name="Mesny F."/>
            <person name="Miyauchi S."/>
            <person name="Thiergart T."/>
            <person name="Pickel B."/>
            <person name="Atanasova L."/>
            <person name="Karlsson M."/>
            <person name="Huettel B."/>
            <person name="Barry K.W."/>
            <person name="Haridas S."/>
            <person name="Chen C."/>
            <person name="Bauer D."/>
            <person name="Andreopoulos W."/>
            <person name="Pangilinan J."/>
            <person name="LaButti K."/>
            <person name="Riley R."/>
            <person name="Lipzen A."/>
            <person name="Clum A."/>
            <person name="Drula E."/>
            <person name="Henrissat B."/>
            <person name="Kohler A."/>
            <person name="Grigoriev I.V."/>
            <person name="Martin F.M."/>
            <person name="Hacquard S."/>
        </authorList>
    </citation>
    <scope>NUCLEOTIDE SEQUENCE</scope>
    <source>
        <strain evidence="1">MPI-SDFR-AT-0120</strain>
    </source>
</reference>
<organism evidence="1 2">
    <name type="scientific">Paraphoma chrysanthemicola</name>
    <dbReference type="NCBI Taxonomy" id="798071"/>
    <lineage>
        <taxon>Eukaryota</taxon>
        <taxon>Fungi</taxon>
        <taxon>Dikarya</taxon>
        <taxon>Ascomycota</taxon>
        <taxon>Pezizomycotina</taxon>
        <taxon>Dothideomycetes</taxon>
        <taxon>Pleosporomycetidae</taxon>
        <taxon>Pleosporales</taxon>
        <taxon>Pleosporineae</taxon>
        <taxon>Phaeosphaeriaceae</taxon>
        <taxon>Paraphoma</taxon>
    </lineage>
</organism>
<gene>
    <name evidence="1" type="ORF">FB567DRAFT_170631</name>
</gene>
<evidence type="ECO:0000313" key="1">
    <source>
        <dbReference type="EMBL" id="KAH7093246.1"/>
    </source>
</evidence>
<proteinExistence type="predicted"/>
<evidence type="ECO:0000313" key="2">
    <source>
        <dbReference type="Proteomes" id="UP000813461"/>
    </source>
</evidence>
<dbReference type="AlphaFoldDB" id="A0A8K0RHU9"/>
<keyword evidence="2" id="KW-1185">Reference proteome</keyword>
<accession>A0A8K0RHU9</accession>